<feature type="transmembrane region" description="Helical" evidence="12">
    <location>
        <begin position="391"/>
        <end position="409"/>
    </location>
</feature>
<dbReference type="Gene3D" id="3.30.460.80">
    <property type="entry name" value="NADH:ubiquinone oxidoreductase, 30kDa subunit"/>
    <property type="match status" value="1"/>
</dbReference>
<dbReference type="FunFam" id="3.30.460.80:FF:000002">
    <property type="entry name" value="NADH dehydrogenase iron-sulfur protein 3, mitochondrial"/>
    <property type="match status" value="1"/>
</dbReference>
<dbReference type="GO" id="GO:0016020">
    <property type="term" value="C:membrane"/>
    <property type="evidence" value="ECO:0007669"/>
    <property type="project" value="UniProtKB-ARBA"/>
</dbReference>
<organism evidence="14 15">
    <name type="scientific">Macrostomum lignano</name>
    <dbReference type="NCBI Taxonomy" id="282301"/>
    <lineage>
        <taxon>Eukaryota</taxon>
        <taxon>Metazoa</taxon>
        <taxon>Spiralia</taxon>
        <taxon>Lophotrochozoa</taxon>
        <taxon>Platyhelminthes</taxon>
        <taxon>Rhabditophora</taxon>
        <taxon>Macrostomorpha</taxon>
        <taxon>Macrostomida</taxon>
        <taxon>Macrostomidae</taxon>
        <taxon>Macrostomum</taxon>
    </lineage>
</organism>
<dbReference type="GO" id="GO:0008137">
    <property type="term" value="F:NADH dehydrogenase (ubiquinone) activity"/>
    <property type="evidence" value="ECO:0007669"/>
    <property type="project" value="UniProtKB-EC"/>
</dbReference>
<evidence type="ECO:0000256" key="6">
    <source>
        <dbReference type="ARBA" id="ARBA00023027"/>
    </source>
</evidence>
<proteinExistence type="inferred from homology"/>
<evidence type="ECO:0000256" key="4">
    <source>
        <dbReference type="ARBA" id="ARBA00022448"/>
    </source>
</evidence>
<evidence type="ECO:0000256" key="7">
    <source>
        <dbReference type="ARBA" id="ARBA00023075"/>
    </source>
</evidence>
<feature type="coiled-coil region" evidence="10">
    <location>
        <begin position="548"/>
        <end position="575"/>
    </location>
</feature>
<evidence type="ECO:0000256" key="3">
    <source>
        <dbReference type="ARBA" id="ARBA00020084"/>
    </source>
</evidence>
<keyword evidence="7" id="KW-0830">Ubiquinone</keyword>
<dbReference type="Pfam" id="PF09637">
    <property type="entry name" value="Med18"/>
    <property type="match status" value="1"/>
</dbReference>
<evidence type="ECO:0000256" key="9">
    <source>
        <dbReference type="RuleBase" id="RU003456"/>
    </source>
</evidence>
<dbReference type="InterPro" id="IPR037232">
    <property type="entry name" value="NADH_quin_OxRdtase_su_C/D-like"/>
</dbReference>
<keyword evidence="12" id="KW-0472">Membrane</keyword>
<dbReference type="Pfam" id="PF00329">
    <property type="entry name" value="Complex1_30kDa"/>
    <property type="match status" value="1"/>
</dbReference>
<feature type="domain" description="NADH:ubiquinone oxidoreductase 30kDa subunit" evidence="13">
    <location>
        <begin position="191"/>
        <end position="307"/>
    </location>
</feature>
<dbReference type="Gene3D" id="2.40.320.10">
    <property type="entry name" value="Hypothetical Protein Pfu-838710-001"/>
    <property type="match status" value="1"/>
</dbReference>
<evidence type="ECO:0000256" key="5">
    <source>
        <dbReference type="ARBA" id="ARBA00022967"/>
    </source>
</evidence>
<dbReference type="InterPro" id="IPR019095">
    <property type="entry name" value="Mediator_Med18"/>
</dbReference>
<evidence type="ECO:0000256" key="2">
    <source>
        <dbReference type="ARBA" id="ARBA00007569"/>
    </source>
</evidence>
<dbReference type="GO" id="GO:0005739">
    <property type="term" value="C:mitochondrion"/>
    <property type="evidence" value="ECO:0007669"/>
    <property type="project" value="UniProtKB-SubCell"/>
</dbReference>
<dbReference type="PANTHER" id="PTHR10884:SF14">
    <property type="entry name" value="NADH DEHYDROGENASE [UBIQUINONE] IRON-SULFUR PROTEIN 3, MITOCHONDRIAL"/>
    <property type="match status" value="1"/>
</dbReference>
<protein>
    <recommendedName>
        <fullName evidence="3">NADH dehydrogenase [ubiquinone] iron-sulfur protein 3, mitochondrial</fullName>
    </recommendedName>
</protein>
<keyword evidence="6 9" id="KW-0520">NAD</keyword>
<dbReference type="Proteomes" id="UP000095280">
    <property type="component" value="Unplaced"/>
</dbReference>
<evidence type="ECO:0000256" key="11">
    <source>
        <dbReference type="SAM" id="MobiDB-lite"/>
    </source>
</evidence>
<keyword evidence="5 9" id="KW-1278">Translocase</keyword>
<accession>A0A1I8FJ23</accession>
<dbReference type="SUPFAM" id="SSF143243">
    <property type="entry name" value="Nqo5-like"/>
    <property type="match status" value="1"/>
</dbReference>
<reference evidence="15" key="1">
    <citation type="submission" date="2016-11" db="UniProtKB">
        <authorList>
            <consortium name="WormBaseParasite"/>
        </authorList>
    </citation>
    <scope>IDENTIFICATION</scope>
</reference>
<dbReference type="HAMAP" id="MF_01357">
    <property type="entry name" value="NDH1_NuoC"/>
    <property type="match status" value="1"/>
</dbReference>
<feature type="region of interest" description="Disordered" evidence="11">
    <location>
        <begin position="62"/>
        <end position="105"/>
    </location>
</feature>
<evidence type="ECO:0000313" key="15">
    <source>
        <dbReference type="WBParaSite" id="maker-unitig_36873-snap-gene-0.2-mRNA-1"/>
    </source>
</evidence>
<dbReference type="AlphaFoldDB" id="A0A1I8FJ23"/>
<keyword evidence="12" id="KW-1133">Transmembrane helix</keyword>
<dbReference type="PROSITE" id="PS00542">
    <property type="entry name" value="COMPLEX1_30K"/>
    <property type="match status" value="1"/>
</dbReference>
<dbReference type="InterPro" id="IPR010218">
    <property type="entry name" value="NADH_DH_suC"/>
</dbReference>
<keyword evidence="12" id="KW-0812">Transmembrane</keyword>
<dbReference type="NCBIfam" id="TIGR01961">
    <property type="entry name" value="NuoC_fam"/>
    <property type="match status" value="1"/>
</dbReference>
<evidence type="ECO:0000259" key="13">
    <source>
        <dbReference type="Pfam" id="PF00329"/>
    </source>
</evidence>
<dbReference type="PANTHER" id="PTHR10884">
    <property type="entry name" value="NADH DEHYDROGENASE UBIQUINONE IRON-SULFUR PROTEIN 3"/>
    <property type="match status" value="1"/>
</dbReference>
<dbReference type="GO" id="GO:0003712">
    <property type="term" value="F:transcription coregulator activity"/>
    <property type="evidence" value="ECO:0007669"/>
    <property type="project" value="InterPro"/>
</dbReference>
<dbReference type="InterPro" id="IPR020396">
    <property type="entry name" value="NADH_UbQ_OxRdtase_CS"/>
</dbReference>
<comment type="subcellular location">
    <subcellularLocation>
        <location evidence="1">Mitochondrion</location>
    </subcellularLocation>
</comment>
<keyword evidence="4 9" id="KW-0813">Transport</keyword>
<dbReference type="InterPro" id="IPR001268">
    <property type="entry name" value="NADH_UbQ_OxRdtase_30kDa_su"/>
</dbReference>
<name>A0A1I8FJ23_9PLAT</name>
<dbReference type="GO" id="GO:0016651">
    <property type="term" value="F:oxidoreductase activity, acting on NAD(P)H"/>
    <property type="evidence" value="ECO:0007669"/>
    <property type="project" value="InterPro"/>
</dbReference>
<dbReference type="NCBIfam" id="NF004733">
    <property type="entry name" value="PRK06074.1-5"/>
    <property type="match status" value="1"/>
</dbReference>
<sequence length="612" mass="70261">MTAPNTASSKISTFDPARPERWTVYEERLEQYFIAKSITKEEIKRAELITVIGHVEKACRTKQKQFSGNQPPHSKKKFEPKQSYKGRKIKHLSANGSPGSSEESYDFSDVKNVAVNSNYEAKRMSAQKARFKPFTETLQVNGSPIKFRTTVRYSDPAIREPLKAFGKYAGECLPKYIQSADVTIFDELEILIHPEGVLPVLSFLKDHHAGSSDICCVDVPSRQFRFEVVYNLLSLRYNCRARVKTYTDELTPLESCCSVFQAANWYEREVWDMFGVYFTNHPDLRRILTDYGFQGHPFRKDFPLVGYNEYRYDDEQKRVVIEPVELAQDFRKFEYSTPWEVFPNYRDADKNMRKEGAGDENRRLAAMKFEEIECIHLAMMVSEKLTFIDDFLTISMVFLFGSLVFLVLFSTASTFQQQRVPNTEVYLQGSVLKPFTEFLLTRLRGICDSPGTSSGTRSPGTRLRLRWSLLHPHLPAYLRYLGIPESADHRVMSRAAYEVPVFPLDAARQLVEAMGFQHEFDFIAEGTVFRRGLLKVTVYRVYRPGHAREQLQCMLEDLQSSYDSATRQVNQCVAQTVAREASVDFASSSRLTLEDLYDSVTSDSSVDNGTDE</sequence>
<evidence type="ECO:0000256" key="10">
    <source>
        <dbReference type="SAM" id="Coils"/>
    </source>
</evidence>
<evidence type="ECO:0000256" key="8">
    <source>
        <dbReference type="ARBA" id="ARBA00049551"/>
    </source>
</evidence>
<evidence type="ECO:0000256" key="1">
    <source>
        <dbReference type="ARBA" id="ARBA00004173"/>
    </source>
</evidence>
<evidence type="ECO:0000313" key="14">
    <source>
        <dbReference type="Proteomes" id="UP000095280"/>
    </source>
</evidence>
<dbReference type="WBParaSite" id="maker-unitig_36873-snap-gene-0.2-mRNA-1">
    <property type="protein sequence ID" value="maker-unitig_36873-snap-gene-0.2-mRNA-1"/>
    <property type="gene ID" value="maker-unitig_36873-snap-gene-0.2"/>
</dbReference>
<comment type="similarity">
    <text evidence="2 9">Belongs to the complex I 30 kDa subunit family.</text>
</comment>
<dbReference type="GO" id="GO:0016592">
    <property type="term" value="C:mediator complex"/>
    <property type="evidence" value="ECO:0007669"/>
    <property type="project" value="InterPro"/>
</dbReference>
<evidence type="ECO:0000256" key="12">
    <source>
        <dbReference type="SAM" id="Phobius"/>
    </source>
</evidence>
<dbReference type="GO" id="GO:0006357">
    <property type="term" value="P:regulation of transcription by RNA polymerase II"/>
    <property type="evidence" value="ECO:0007669"/>
    <property type="project" value="InterPro"/>
</dbReference>
<keyword evidence="10" id="KW-0175">Coiled coil</keyword>
<comment type="catalytic activity">
    <reaction evidence="8">
        <text>a ubiquinone + NADH + 5 H(+)(in) = a ubiquinol + NAD(+) + 4 H(+)(out)</text>
        <dbReference type="Rhea" id="RHEA:29091"/>
        <dbReference type="Rhea" id="RHEA-COMP:9565"/>
        <dbReference type="Rhea" id="RHEA-COMP:9566"/>
        <dbReference type="ChEBI" id="CHEBI:15378"/>
        <dbReference type="ChEBI" id="CHEBI:16389"/>
        <dbReference type="ChEBI" id="CHEBI:17976"/>
        <dbReference type="ChEBI" id="CHEBI:57540"/>
        <dbReference type="ChEBI" id="CHEBI:57945"/>
        <dbReference type="EC" id="7.1.1.2"/>
    </reaction>
</comment>
<keyword evidence="14" id="KW-1185">Reference proteome</keyword>